<dbReference type="AlphaFoldDB" id="A0AA90HDL0"/>
<proteinExistence type="predicted"/>
<dbReference type="InterPro" id="IPR003462">
    <property type="entry name" value="ODC_Mu_crystall"/>
</dbReference>
<dbReference type="PANTHER" id="PTHR13812:SF19">
    <property type="entry name" value="KETIMINE REDUCTASE MU-CRYSTALLIN"/>
    <property type="match status" value="1"/>
</dbReference>
<organism evidence="1">
    <name type="scientific">Streptantibioticus silvisoli</name>
    <dbReference type="NCBI Taxonomy" id="2705255"/>
    <lineage>
        <taxon>Bacteria</taxon>
        <taxon>Bacillati</taxon>
        <taxon>Actinomycetota</taxon>
        <taxon>Actinomycetes</taxon>
        <taxon>Kitasatosporales</taxon>
        <taxon>Streptomycetaceae</taxon>
        <taxon>Streptantibioticus</taxon>
    </lineage>
</organism>
<dbReference type="GO" id="GO:0005737">
    <property type="term" value="C:cytoplasm"/>
    <property type="evidence" value="ECO:0007669"/>
    <property type="project" value="TreeGrafter"/>
</dbReference>
<dbReference type="PANTHER" id="PTHR13812">
    <property type="entry name" value="KETIMINE REDUCTASE MU-CRYSTALLIN"/>
    <property type="match status" value="1"/>
</dbReference>
<dbReference type="SUPFAM" id="SSF51735">
    <property type="entry name" value="NAD(P)-binding Rossmann-fold domains"/>
    <property type="match status" value="1"/>
</dbReference>
<dbReference type="RefSeq" id="WP_271315070.1">
    <property type="nucleotide sequence ID" value="NZ_JABXJJ020000051.1"/>
</dbReference>
<evidence type="ECO:0000313" key="1">
    <source>
        <dbReference type="EMBL" id="MDI5973775.1"/>
    </source>
</evidence>
<sequence>MMTAPPYIDGATLMSLVSWNTAVLALESALARGVGDHTPRTAVPAAGGHLLLMPAANATAVGVKLAAVAPDNPAAGLPRIQAVYVLFDADTLTPRAFVDGTTLTTLRTPALSALAVRELAVEDAGLLVVFGTGPQAWGHVHAVSAVRKLREVSVVGRRHDRTAAFVDRLRAEGVNAVVGAPQDVASADIVVCATSARGPVFDGSLLAGHACVAAVGSHEPDARELDDAVFARASRVVVEDAPTALREAGDVVMAVAAGALRADRLVTVADLAALPPAEGIGVFKGVGMAWQDLAVAEAAHDAWLASRG</sequence>
<name>A0AA90HDL0_9ACTN</name>
<dbReference type="PIRSF" id="PIRSF001439">
    <property type="entry name" value="CryM"/>
    <property type="match status" value="1"/>
</dbReference>
<gene>
    <name evidence="1" type="ORF">POF50_031300</name>
</gene>
<dbReference type="InterPro" id="IPR023401">
    <property type="entry name" value="ODC_N"/>
</dbReference>
<protein>
    <submittedName>
        <fullName evidence="1">Ornithine cyclodeaminase family protein</fullName>
    </submittedName>
</protein>
<dbReference type="InterPro" id="IPR036291">
    <property type="entry name" value="NAD(P)-bd_dom_sf"/>
</dbReference>
<reference evidence="1" key="1">
    <citation type="submission" date="2023-05" db="EMBL/GenBank/DDBJ databases">
        <title>Streptantibioticus silvisoli sp. nov., acidotolerant actinomycetes 1 from pine litter.</title>
        <authorList>
            <person name="Swiecimska M."/>
            <person name="Golinska P."/>
            <person name="Sangal V."/>
            <person name="Wachnowicz B."/>
            <person name="Goodfellow M."/>
        </authorList>
    </citation>
    <scope>NUCLEOTIDE SEQUENCE</scope>
    <source>
        <strain evidence="1">SL13</strain>
    </source>
</reference>
<dbReference type="EMBL" id="JABXJJ020000051">
    <property type="protein sequence ID" value="MDI5973775.1"/>
    <property type="molecule type" value="Genomic_DNA"/>
</dbReference>
<accession>A0AA90HDL0</accession>
<dbReference type="Gene3D" id="3.30.1780.10">
    <property type="entry name" value="ornithine cyclodeaminase, domain 1"/>
    <property type="match status" value="1"/>
</dbReference>
<dbReference type="Gene3D" id="3.40.50.720">
    <property type="entry name" value="NAD(P)-binding Rossmann-like Domain"/>
    <property type="match status" value="1"/>
</dbReference>
<comment type="caution">
    <text evidence="1">The sequence shown here is derived from an EMBL/GenBank/DDBJ whole genome shotgun (WGS) entry which is preliminary data.</text>
</comment>
<dbReference type="Pfam" id="PF02423">
    <property type="entry name" value="OCD_Mu_crystall"/>
    <property type="match status" value="1"/>
</dbReference>